<evidence type="ECO:0000256" key="3">
    <source>
        <dbReference type="ARBA" id="ARBA00022737"/>
    </source>
</evidence>
<dbReference type="Proteomes" id="UP000316852">
    <property type="component" value="Unassembled WGS sequence"/>
</dbReference>
<evidence type="ECO:0000256" key="6">
    <source>
        <dbReference type="SAM" id="MobiDB-lite"/>
    </source>
</evidence>
<protein>
    <submittedName>
        <fullName evidence="8">4-hydroxyphenylpyruvate dioxygenase</fullName>
        <ecNumber evidence="8">1.13.11.27</ecNumber>
    </submittedName>
</protein>
<dbReference type="EC" id="1.13.11.27" evidence="8"/>
<keyword evidence="2 5" id="KW-0479">Metal-binding</keyword>
<keyword evidence="8" id="KW-0670">Pyruvate</keyword>
<feature type="compositionally biased region" description="Low complexity" evidence="6">
    <location>
        <begin position="8"/>
        <end position="21"/>
    </location>
</feature>
<feature type="domain" description="VOC" evidence="7">
    <location>
        <begin position="194"/>
        <end position="348"/>
    </location>
</feature>
<keyword evidence="8" id="KW-0560">Oxidoreductase</keyword>
<feature type="binding site" evidence="5">
    <location>
        <position position="197"/>
    </location>
    <ligand>
        <name>Fe cation</name>
        <dbReference type="ChEBI" id="CHEBI:24875"/>
    </ligand>
</feature>
<dbReference type="InterPro" id="IPR005956">
    <property type="entry name" value="4OHPhenylPyrv_dOase"/>
</dbReference>
<keyword evidence="8" id="KW-0223">Dioxygenase</keyword>
<dbReference type="EMBL" id="VBOW01000063">
    <property type="protein sequence ID" value="TMQ57473.1"/>
    <property type="molecule type" value="Genomic_DNA"/>
</dbReference>
<evidence type="ECO:0000313" key="9">
    <source>
        <dbReference type="Proteomes" id="UP000316852"/>
    </source>
</evidence>
<dbReference type="PROSITE" id="PS51819">
    <property type="entry name" value="VOC"/>
    <property type="match status" value="2"/>
</dbReference>
<dbReference type="InterPro" id="IPR037523">
    <property type="entry name" value="VOC_core"/>
</dbReference>
<feature type="binding site" evidence="5">
    <location>
        <position position="280"/>
    </location>
    <ligand>
        <name>Fe cation</name>
        <dbReference type="ChEBI" id="CHEBI:24875"/>
    </ligand>
</feature>
<dbReference type="Pfam" id="PF00903">
    <property type="entry name" value="Glyoxalase"/>
    <property type="match status" value="1"/>
</dbReference>
<feature type="domain" description="VOC" evidence="7">
    <location>
        <begin position="39"/>
        <end position="169"/>
    </location>
</feature>
<dbReference type="Gene3D" id="3.10.180.10">
    <property type="entry name" value="2,3-Dihydroxybiphenyl 1,2-Dioxygenase, domain 1"/>
    <property type="match status" value="2"/>
</dbReference>
<gene>
    <name evidence="8" type="primary">hppD</name>
    <name evidence="8" type="ORF">E6K76_10265</name>
</gene>
<dbReference type="PANTHER" id="PTHR11959:SF1">
    <property type="entry name" value="4-HYDROXYPHENYLPYRUVATE DIOXYGENASE"/>
    <property type="match status" value="1"/>
</dbReference>
<dbReference type="PANTHER" id="PTHR11959">
    <property type="entry name" value="4-HYDROXYPHENYLPYRUVATE DIOXYGENASE"/>
    <property type="match status" value="1"/>
</dbReference>
<sequence length="391" mass="43404">MADSTRHAGGARPSSAPARAASDAERGKSENGDFLKIRSIDHLEFWVGNARQAAFFYSHAFGLAVTAYGGLETKMRDRASYVLQQGKVRFVLSTPLGPEGFMAEQIRLHGDGVRDIALEVEDVDRSYQETTKRGAKGVQEPTTVQDEFGSIRRASIATYGDTIHSFVDRSKYKGAFLPGYRATGEQPKPGPLLYIDHVVGNVALGDMNRFVAFYRDVMGFSQFQHFDDKDISTEYSALMSKVMADGSGKVKFPINEPAAGKKKSQIEEYLEFYRGPGVQHIALATSDICSTVAHLRDTGIQFIGVPHSYYEVLEDRVGKIDEDKGELSRLGILVDRDDEGYLLQIFSKPVEDRPTVFFEVIERKGSRGFGKGNFKALFEAIEREQALRGNL</sequence>
<feature type="binding site" evidence="5">
    <location>
        <position position="359"/>
    </location>
    <ligand>
        <name>Fe cation</name>
        <dbReference type="ChEBI" id="CHEBI:24875"/>
    </ligand>
</feature>
<comment type="caution">
    <text evidence="8">The sequence shown here is derived from an EMBL/GenBank/DDBJ whole genome shotgun (WGS) entry which is preliminary data.</text>
</comment>
<dbReference type="SUPFAM" id="SSF54593">
    <property type="entry name" value="Glyoxalase/Bleomycin resistance protein/Dihydroxybiphenyl dioxygenase"/>
    <property type="match status" value="1"/>
</dbReference>
<organism evidence="8 9">
    <name type="scientific">Eiseniibacteriota bacterium</name>
    <dbReference type="NCBI Taxonomy" id="2212470"/>
    <lineage>
        <taxon>Bacteria</taxon>
        <taxon>Candidatus Eiseniibacteriota</taxon>
    </lineage>
</organism>
<dbReference type="Pfam" id="PF13669">
    <property type="entry name" value="Glyoxalase_4"/>
    <property type="match status" value="1"/>
</dbReference>
<feature type="region of interest" description="Disordered" evidence="6">
    <location>
        <begin position="1"/>
        <end position="27"/>
    </location>
</feature>
<comment type="similarity">
    <text evidence="1">Belongs to the 4HPPD family.</text>
</comment>
<dbReference type="InterPro" id="IPR041736">
    <property type="entry name" value="4OHPhenylPyrv_dOase_N"/>
</dbReference>
<evidence type="ECO:0000256" key="2">
    <source>
        <dbReference type="ARBA" id="ARBA00022723"/>
    </source>
</evidence>
<comment type="cofactor">
    <cofactor evidence="5">
        <name>Fe cation</name>
        <dbReference type="ChEBI" id="CHEBI:24875"/>
    </cofactor>
    <text evidence="5">Binds 1 Fe cation per subunit.</text>
</comment>
<dbReference type="AlphaFoldDB" id="A0A538T1I3"/>
<dbReference type="InterPro" id="IPR004360">
    <property type="entry name" value="Glyas_Fos-R_dOase_dom"/>
</dbReference>
<keyword evidence="4 5" id="KW-0408">Iron</keyword>
<dbReference type="NCBIfam" id="TIGR01263">
    <property type="entry name" value="4HPPD"/>
    <property type="match status" value="1"/>
</dbReference>
<evidence type="ECO:0000256" key="5">
    <source>
        <dbReference type="PIRSR" id="PIRSR009283-1"/>
    </source>
</evidence>
<reference evidence="8 9" key="1">
    <citation type="journal article" date="2019" name="Nat. Microbiol.">
        <title>Mediterranean grassland soil C-N compound turnover is dependent on rainfall and depth, and is mediated by genomically divergent microorganisms.</title>
        <authorList>
            <person name="Diamond S."/>
            <person name="Andeer P.F."/>
            <person name="Li Z."/>
            <person name="Crits-Christoph A."/>
            <person name="Burstein D."/>
            <person name="Anantharaman K."/>
            <person name="Lane K.R."/>
            <person name="Thomas B.C."/>
            <person name="Pan C."/>
            <person name="Northen T.R."/>
            <person name="Banfield J.F."/>
        </authorList>
    </citation>
    <scope>NUCLEOTIDE SEQUENCE [LARGE SCALE GENOMIC DNA]</scope>
    <source>
        <strain evidence="8">WS_6</strain>
    </source>
</reference>
<accession>A0A538T1I3</accession>
<keyword evidence="3" id="KW-0677">Repeat</keyword>
<dbReference type="CDD" id="cd08342">
    <property type="entry name" value="HPPD_N_like"/>
    <property type="match status" value="1"/>
</dbReference>
<dbReference type="InterPro" id="IPR029068">
    <property type="entry name" value="Glyas_Bleomycin-R_OHBP_Dase"/>
</dbReference>
<evidence type="ECO:0000313" key="8">
    <source>
        <dbReference type="EMBL" id="TMQ57473.1"/>
    </source>
</evidence>
<dbReference type="GO" id="GO:0006572">
    <property type="term" value="P:L-tyrosine catabolic process"/>
    <property type="evidence" value="ECO:0007669"/>
    <property type="project" value="TreeGrafter"/>
</dbReference>
<dbReference type="FunFam" id="3.10.180.10:FF:000001">
    <property type="entry name" value="4-hydroxyphenylpyruvate dioxygenase"/>
    <property type="match status" value="1"/>
</dbReference>
<evidence type="ECO:0000256" key="4">
    <source>
        <dbReference type="ARBA" id="ARBA00023004"/>
    </source>
</evidence>
<dbReference type="CDD" id="cd07250">
    <property type="entry name" value="HPPD_C_like"/>
    <property type="match status" value="1"/>
</dbReference>
<dbReference type="GO" id="GO:0046872">
    <property type="term" value="F:metal ion binding"/>
    <property type="evidence" value="ECO:0007669"/>
    <property type="project" value="UniProtKB-KW"/>
</dbReference>
<name>A0A538T1I3_UNCEI</name>
<dbReference type="GO" id="GO:0003868">
    <property type="term" value="F:4-hydroxyphenylpyruvate dioxygenase activity"/>
    <property type="evidence" value="ECO:0007669"/>
    <property type="project" value="UniProtKB-EC"/>
</dbReference>
<dbReference type="PIRSF" id="PIRSF009283">
    <property type="entry name" value="HPP_dOase"/>
    <property type="match status" value="1"/>
</dbReference>
<dbReference type="InterPro" id="IPR041735">
    <property type="entry name" value="4OHPhenylPyrv_dOase_C"/>
</dbReference>
<evidence type="ECO:0000259" key="7">
    <source>
        <dbReference type="PROSITE" id="PS51819"/>
    </source>
</evidence>
<evidence type="ECO:0000256" key="1">
    <source>
        <dbReference type="ARBA" id="ARBA00005877"/>
    </source>
</evidence>
<proteinExistence type="inferred from homology"/>